<reference evidence="2" key="1">
    <citation type="journal article" date="2014" name="Int. J. Syst. Evol. Microbiol.">
        <title>Complete genome sequence of Corynebacterium casei LMG S-19264T (=DSM 44701T), isolated from a smear-ripened cheese.</title>
        <authorList>
            <consortium name="US DOE Joint Genome Institute (JGI-PGF)"/>
            <person name="Walter F."/>
            <person name="Albersmeier A."/>
            <person name="Kalinowski J."/>
            <person name="Ruckert C."/>
        </authorList>
    </citation>
    <scope>NUCLEOTIDE SEQUENCE</scope>
    <source>
        <strain evidence="2">JCM 4784</strain>
    </source>
</reference>
<dbReference type="InterPro" id="IPR013653">
    <property type="entry name" value="GCN5-like_dom"/>
</dbReference>
<reference evidence="2" key="2">
    <citation type="submission" date="2020-09" db="EMBL/GenBank/DDBJ databases">
        <authorList>
            <person name="Sun Q."/>
            <person name="Ohkuma M."/>
        </authorList>
    </citation>
    <scope>NUCLEOTIDE SEQUENCE</scope>
    <source>
        <strain evidence="2">JCM 4784</strain>
    </source>
</reference>
<organism evidence="2 3">
    <name type="scientific">Streptomyces longispororuber</name>
    <dbReference type="NCBI Taxonomy" id="68230"/>
    <lineage>
        <taxon>Bacteria</taxon>
        <taxon>Bacillati</taxon>
        <taxon>Actinomycetota</taxon>
        <taxon>Actinomycetes</taxon>
        <taxon>Kitasatosporales</taxon>
        <taxon>Streptomycetaceae</taxon>
        <taxon>Streptomyces</taxon>
    </lineage>
</organism>
<dbReference type="SUPFAM" id="SSF55729">
    <property type="entry name" value="Acyl-CoA N-acyltransferases (Nat)"/>
    <property type="match status" value="1"/>
</dbReference>
<evidence type="ECO:0000259" key="1">
    <source>
        <dbReference type="PROSITE" id="PS51186"/>
    </source>
</evidence>
<evidence type="ECO:0000313" key="3">
    <source>
        <dbReference type="Proteomes" id="UP000608024"/>
    </source>
</evidence>
<dbReference type="InterPro" id="IPR000182">
    <property type="entry name" value="GNAT_dom"/>
</dbReference>
<name>A0A918ZWE4_9ACTN</name>
<gene>
    <name evidence="2" type="ORF">GCM10018785_47530</name>
</gene>
<keyword evidence="3" id="KW-1185">Reference proteome</keyword>
<dbReference type="Proteomes" id="UP000608024">
    <property type="component" value="Unassembled WGS sequence"/>
</dbReference>
<dbReference type="GO" id="GO:0016747">
    <property type="term" value="F:acyltransferase activity, transferring groups other than amino-acyl groups"/>
    <property type="evidence" value="ECO:0007669"/>
    <property type="project" value="InterPro"/>
</dbReference>
<dbReference type="Pfam" id="PF08445">
    <property type="entry name" value="FR47"/>
    <property type="match status" value="1"/>
</dbReference>
<dbReference type="RefSeq" id="WP_190138047.1">
    <property type="nucleotide sequence ID" value="NZ_BNBT01000082.1"/>
</dbReference>
<sequence length="302" mass="32350">MTTTPGARWHLTADPAEFLDRARPFLHAEPALNTALLTVADTLRTRGPHVYGGGDPLLGWLEERGGRVRGAFLRTPPHRVAVSPLAPGDGPCGPDALDALDALAGELADRSPELPGVMSDRATATAFADAWRRRTGAAATENLRQRLYRLGELTPPEPAPPGAARVATAADRELLVRWHQAFLADLGQERLTDPGEWADARLAYGGVTLWEAPDGTPVSMAGATRLIAGQIRVAPVYTPPEHRARGHAAAVTAEVSRAALAAGAREVLLFTDLANPTSNGLYRRIGYRPVRDYAQFTFTPGR</sequence>
<feature type="domain" description="N-acetyltransferase" evidence="1">
    <location>
        <begin position="162"/>
        <end position="302"/>
    </location>
</feature>
<proteinExistence type="predicted"/>
<dbReference type="Gene3D" id="3.40.630.30">
    <property type="match status" value="1"/>
</dbReference>
<dbReference type="InterPro" id="IPR016181">
    <property type="entry name" value="Acyl_CoA_acyltransferase"/>
</dbReference>
<protein>
    <submittedName>
        <fullName evidence="2">N-acetyltransferase</fullName>
    </submittedName>
</protein>
<evidence type="ECO:0000313" key="2">
    <source>
        <dbReference type="EMBL" id="GHE73904.1"/>
    </source>
</evidence>
<dbReference type="PROSITE" id="PS51186">
    <property type="entry name" value="GNAT"/>
    <property type="match status" value="1"/>
</dbReference>
<comment type="caution">
    <text evidence="2">The sequence shown here is derived from an EMBL/GenBank/DDBJ whole genome shotgun (WGS) entry which is preliminary data.</text>
</comment>
<accession>A0A918ZWE4</accession>
<dbReference type="EMBL" id="BNBT01000082">
    <property type="protein sequence ID" value="GHE73904.1"/>
    <property type="molecule type" value="Genomic_DNA"/>
</dbReference>
<dbReference type="AlphaFoldDB" id="A0A918ZWE4"/>